<dbReference type="EMBL" id="JTGH01000019">
    <property type="protein sequence ID" value="KIF57357.1"/>
    <property type="molecule type" value="Genomic_DNA"/>
</dbReference>
<gene>
    <name evidence="1" type="ORF">QS95_22800</name>
</gene>
<organism evidence="1 2">
    <name type="scientific">Pseudomonas fluorescens</name>
    <dbReference type="NCBI Taxonomy" id="294"/>
    <lineage>
        <taxon>Bacteria</taxon>
        <taxon>Pseudomonadati</taxon>
        <taxon>Pseudomonadota</taxon>
        <taxon>Gammaproteobacteria</taxon>
        <taxon>Pseudomonadales</taxon>
        <taxon>Pseudomonadaceae</taxon>
        <taxon>Pseudomonas</taxon>
    </lineage>
</organism>
<proteinExistence type="predicted"/>
<accession>A0AAE2A4S6</accession>
<dbReference type="Proteomes" id="UP000031587">
    <property type="component" value="Unassembled WGS sequence"/>
</dbReference>
<protein>
    <submittedName>
        <fullName evidence="1">Uncharacterized protein</fullName>
    </submittedName>
</protein>
<dbReference type="AlphaFoldDB" id="A0AAE2A4S6"/>
<evidence type="ECO:0000313" key="1">
    <source>
        <dbReference type="EMBL" id="KIF57357.1"/>
    </source>
</evidence>
<reference evidence="1 2" key="1">
    <citation type="submission" date="2014-11" db="EMBL/GenBank/DDBJ databases">
        <title>Draft genome sequence of Pseudomonas fluorescens strains SF4c SF39a.</title>
        <authorList>
            <person name="Underwood G.E."/>
            <person name="Ly L.K."/>
            <person name="Bitzer A.S."/>
            <person name="Godino A."/>
            <person name="Bucci V."/>
            <person name="Fischer S."/>
            <person name="Silby M.W."/>
        </authorList>
    </citation>
    <scope>NUCLEOTIDE SEQUENCE [LARGE SCALE GENOMIC DNA]</scope>
    <source>
        <strain evidence="1 2">SF4c</strain>
    </source>
</reference>
<sequence length="155" mass="17493">MAQEFYKNEFRIPRVKVLHHSAMLISKIYQQLPHRQVGRIGRREDLACNSVMLQTTHDLPTHAGTPARTGDDHEGYEPLTEKASIQTAVAEKNARIVSLTDNPALMRPNRPRDTRSTAAIFFSDRINLQQAFDVAWTGAPELATHEYPPCKCAEV</sequence>
<comment type="caution">
    <text evidence="1">The sequence shown here is derived from an EMBL/GenBank/DDBJ whole genome shotgun (WGS) entry which is preliminary data.</text>
</comment>
<evidence type="ECO:0000313" key="2">
    <source>
        <dbReference type="Proteomes" id="UP000031587"/>
    </source>
</evidence>
<name>A0AAE2A4S6_PSEFL</name>